<dbReference type="Gene3D" id="3.40.50.620">
    <property type="entry name" value="HUPs"/>
    <property type="match status" value="1"/>
</dbReference>
<protein>
    <submittedName>
        <fullName evidence="3">Nucleotide-binding universal stress protein, UspA family</fullName>
    </submittedName>
</protein>
<dbReference type="InterPro" id="IPR006016">
    <property type="entry name" value="UspA"/>
</dbReference>
<dbReference type="EMBL" id="FOTI01000017">
    <property type="protein sequence ID" value="SFL53832.1"/>
    <property type="molecule type" value="Genomic_DNA"/>
</dbReference>
<evidence type="ECO:0000259" key="2">
    <source>
        <dbReference type="Pfam" id="PF00582"/>
    </source>
</evidence>
<dbReference type="Proteomes" id="UP000199006">
    <property type="component" value="Unassembled WGS sequence"/>
</dbReference>
<sequence>MKILVAIKGSDSCSKVAKKAQEMALLCKGEVAFLTILNYNYNFLTSIDDYNRENKQMEKRKKAADEALETCSMIYGKCELILGKKGLKTNRIVKKGNNPARDICSYAEKNKFDLIVLADKGNSSMKDVLLGSTTEKVVRHSQVSVLVVK</sequence>
<proteinExistence type="inferred from homology"/>
<dbReference type="STRING" id="29563.SAMN02983006_01423"/>
<evidence type="ECO:0000256" key="1">
    <source>
        <dbReference type="ARBA" id="ARBA00008791"/>
    </source>
</evidence>
<keyword evidence="4" id="KW-1185">Reference proteome</keyword>
<dbReference type="AlphaFoldDB" id="A0A1I4IHJ1"/>
<dbReference type="OrthoDB" id="2112768at2"/>
<reference evidence="3 4" key="1">
    <citation type="submission" date="2016-10" db="EMBL/GenBank/DDBJ databases">
        <authorList>
            <person name="de Groot N.N."/>
        </authorList>
    </citation>
    <scope>NUCLEOTIDE SEQUENCE [LARGE SCALE GENOMIC DNA]</scope>
    <source>
        <strain evidence="3 4">ATCC 51327</strain>
    </source>
</reference>
<gene>
    <name evidence="3" type="ORF">SAMN02983006_01423</name>
</gene>
<organism evidence="3 4">
    <name type="scientific">Halanaerobium salsuginis</name>
    <dbReference type="NCBI Taxonomy" id="29563"/>
    <lineage>
        <taxon>Bacteria</taxon>
        <taxon>Bacillati</taxon>
        <taxon>Bacillota</taxon>
        <taxon>Clostridia</taxon>
        <taxon>Halanaerobiales</taxon>
        <taxon>Halanaerobiaceae</taxon>
        <taxon>Halanaerobium</taxon>
    </lineage>
</organism>
<evidence type="ECO:0000313" key="3">
    <source>
        <dbReference type="EMBL" id="SFL53832.1"/>
    </source>
</evidence>
<dbReference type="RefSeq" id="WP_089861438.1">
    <property type="nucleotide sequence ID" value="NZ_FOTI01000017.1"/>
</dbReference>
<dbReference type="PANTHER" id="PTHR46268:SF6">
    <property type="entry name" value="UNIVERSAL STRESS PROTEIN UP12"/>
    <property type="match status" value="1"/>
</dbReference>
<dbReference type="SUPFAM" id="SSF52402">
    <property type="entry name" value="Adenine nucleotide alpha hydrolases-like"/>
    <property type="match status" value="1"/>
</dbReference>
<feature type="domain" description="UspA" evidence="2">
    <location>
        <begin position="2"/>
        <end position="149"/>
    </location>
</feature>
<comment type="similarity">
    <text evidence="1">Belongs to the universal stress protein A family.</text>
</comment>
<dbReference type="PANTHER" id="PTHR46268">
    <property type="entry name" value="STRESS RESPONSE PROTEIN NHAX"/>
    <property type="match status" value="1"/>
</dbReference>
<dbReference type="InterPro" id="IPR014729">
    <property type="entry name" value="Rossmann-like_a/b/a_fold"/>
</dbReference>
<name>A0A1I4IHJ1_9FIRM</name>
<evidence type="ECO:0000313" key="4">
    <source>
        <dbReference type="Proteomes" id="UP000199006"/>
    </source>
</evidence>
<dbReference type="PRINTS" id="PR01438">
    <property type="entry name" value="UNVRSLSTRESS"/>
</dbReference>
<dbReference type="InterPro" id="IPR006015">
    <property type="entry name" value="Universal_stress_UspA"/>
</dbReference>
<accession>A0A1I4IHJ1</accession>
<dbReference type="CDD" id="cd00293">
    <property type="entry name" value="USP-like"/>
    <property type="match status" value="1"/>
</dbReference>
<dbReference type="Pfam" id="PF00582">
    <property type="entry name" value="Usp"/>
    <property type="match status" value="1"/>
</dbReference>